<proteinExistence type="predicted"/>
<dbReference type="AlphaFoldDB" id="A0A1G2EM15"/>
<organism evidence="10 11">
    <name type="scientific">Candidatus Nealsonbacteria bacterium RIFCSPLOWO2_12_FULL_39_31</name>
    <dbReference type="NCBI Taxonomy" id="1801676"/>
    <lineage>
        <taxon>Bacteria</taxon>
        <taxon>Candidatus Nealsoniibacteriota</taxon>
    </lineage>
</organism>
<dbReference type="NCBIfam" id="NF001138">
    <property type="entry name" value="PRK00143.1"/>
    <property type="match status" value="1"/>
</dbReference>
<evidence type="ECO:0000256" key="8">
    <source>
        <dbReference type="ARBA" id="ARBA00023157"/>
    </source>
</evidence>
<evidence type="ECO:0000256" key="4">
    <source>
        <dbReference type="ARBA" id="ARBA00022694"/>
    </source>
</evidence>
<dbReference type="FunFam" id="3.40.50.620:FF:000115">
    <property type="entry name" value="tRNA-specific 2-thiouridylase MnmA"/>
    <property type="match status" value="1"/>
</dbReference>
<evidence type="ECO:0000256" key="1">
    <source>
        <dbReference type="ARBA" id="ARBA00011949"/>
    </source>
</evidence>
<dbReference type="InterPro" id="IPR014729">
    <property type="entry name" value="Rossmann-like_a/b/a_fold"/>
</dbReference>
<accession>A0A1G2EM15</accession>
<keyword evidence="2" id="KW-0820">tRNA-binding</keyword>
<protein>
    <recommendedName>
        <fullName evidence="1">tRNA-uridine 2-sulfurtransferase</fullName>
        <ecNumber evidence="1">2.8.1.13</ecNumber>
    </recommendedName>
</protein>
<dbReference type="GO" id="GO:0000049">
    <property type="term" value="F:tRNA binding"/>
    <property type="evidence" value="ECO:0007669"/>
    <property type="project" value="UniProtKB-KW"/>
</dbReference>
<evidence type="ECO:0000256" key="2">
    <source>
        <dbReference type="ARBA" id="ARBA00022555"/>
    </source>
</evidence>
<keyword evidence="4" id="KW-0819">tRNA processing</keyword>
<keyword evidence="6" id="KW-0067">ATP-binding</keyword>
<evidence type="ECO:0000256" key="3">
    <source>
        <dbReference type="ARBA" id="ARBA00022679"/>
    </source>
</evidence>
<keyword evidence="8" id="KW-1015">Disulfide bond</keyword>
<dbReference type="GO" id="GO:0002143">
    <property type="term" value="P:tRNA wobble position uridine thiolation"/>
    <property type="evidence" value="ECO:0007669"/>
    <property type="project" value="TreeGrafter"/>
</dbReference>
<dbReference type="Proteomes" id="UP000179122">
    <property type="component" value="Unassembled WGS sequence"/>
</dbReference>
<dbReference type="GO" id="GO:0005524">
    <property type="term" value="F:ATP binding"/>
    <property type="evidence" value="ECO:0007669"/>
    <property type="project" value="UniProtKB-KW"/>
</dbReference>
<dbReference type="PANTHER" id="PTHR11933">
    <property type="entry name" value="TRNA 5-METHYLAMINOMETHYL-2-THIOURIDYLATE -METHYLTRANSFERASE"/>
    <property type="match status" value="1"/>
</dbReference>
<evidence type="ECO:0000313" key="10">
    <source>
        <dbReference type="EMBL" id="OGZ26807.1"/>
    </source>
</evidence>
<reference evidence="10 11" key="1">
    <citation type="journal article" date="2016" name="Nat. Commun.">
        <title>Thousands of microbial genomes shed light on interconnected biogeochemical processes in an aquifer system.</title>
        <authorList>
            <person name="Anantharaman K."/>
            <person name="Brown C.T."/>
            <person name="Hug L.A."/>
            <person name="Sharon I."/>
            <person name="Castelle C.J."/>
            <person name="Probst A.J."/>
            <person name="Thomas B.C."/>
            <person name="Singh A."/>
            <person name="Wilkins M.J."/>
            <person name="Karaoz U."/>
            <person name="Brodie E.L."/>
            <person name="Williams K.H."/>
            <person name="Hubbard S.S."/>
            <person name="Banfield J.F."/>
        </authorList>
    </citation>
    <scope>NUCLEOTIDE SEQUENCE [LARGE SCALE GENOMIC DNA]</scope>
</reference>
<evidence type="ECO:0000256" key="6">
    <source>
        <dbReference type="ARBA" id="ARBA00022840"/>
    </source>
</evidence>
<comment type="caution">
    <text evidence="10">The sequence shown here is derived from an EMBL/GenBank/DDBJ whole genome shotgun (WGS) entry which is preliminary data.</text>
</comment>
<dbReference type="CDD" id="cd01998">
    <property type="entry name" value="MnmA_TRMU-like"/>
    <property type="match status" value="1"/>
</dbReference>
<sequence>MKIESKQPYASSLRGRHKQTNTPLKRKVFVAMSGGVDSSVAALLLQKSGFNLVGCYIKGWYPPGVICNWKEDRRDAMRVCAKLGMPFITVDAEKEYKKEVVDYMISEYKAGRTPNPDIMCNKSVKFGVFLKKALAMGADYIATGHYARLRLKIKNKKSNLKTYELAIAKDLNKDQSYFLWTLTQEQLKYCLFPLGGLLKSEVRKIAKKNDLATAEKEESQGVCFIGEFNMEDFLKKYIKQKKGKVV</sequence>
<comment type="catalytic activity">
    <reaction evidence="9">
        <text>S-sulfanyl-L-cysteinyl-[protein] + uridine(34) in tRNA + AH2 + ATP = 2-thiouridine(34) in tRNA + L-cysteinyl-[protein] + A + AMP + diphosphate + H(+)</text>
        <dbReference type="Rhea" id="RHEA:47032"/>
        <dbReference type="Rhea" id="RHEA-COMP:10131"/>
        <dbReference type="Rhea" id="RHEA-COMP:11726"/>
        <dbReference type="Rhea" id="RHEA-COMP:11727"/>
        <dbReference type="Rhea" id="RHEA-COMP:11728"/>
        <dbReference type="ChEBI" id="CHEBI:13193"/>
        <dbReference type="ChEBI" id="CHEBI:15378"/>
        <dbReference type="ChEBI" id="CHEBI:17499"/>
        <dbReference type="ChEBI" id="CHEBI:29950"/>
        <dbReference type="ChEBI" id="CHEBI:30616"/>
        <dbReference type="ChEBI" id="CHEBI:33019"/>
        <dbReference type="ChEBI" id="CHEBI:61963"/>
        <dbReference type="ChEBI" id="CHEBI:65315"/>
        <dbReference type="ChEBI" id="CHEBI:87170"/>
        <dbReference type="ChEBI" id="CHEBI:456215"/>
        <dbReference type="EC" id="2.8.1.13"/>
    </reaction>
</comment>
<evidence type="ECO:0000256" key="9">
    <source>
        <dbReference type="ARBA" id="ARBA00051542"/>
    </source>
</evidence>
<evidence type="ECO:0000313" key="11">
    <source>
        <dbReference type="Proteomes" id="UP000179122"/>
    </source>
</evidence>
<name>A0A1G2EM15_9BACT</name>
<dbReference type="EMBL" id="MHML01000017">
    <property type="protein sequence ID" value="OGZ26807.1"/>
    <property type="molecule type" value="Genomic_DNA"/>
</dbReference>
<keyword evidence="3" id="KW-0808">Transferase</keyword>
<gene>
    <name evidence="10" type="ORF">A3F95_01980</name>
</gene>
<dbReference type="Gene3D" id="3.40.50.620">
    <property type="entry name" value="HUPs"/>
    <property type="match status" value="1"/>
</dbReference>
<dbReference type="NCBIfam" id="TIGR00420">
    <property type="entry name" value="trmU"/>
    <property type="match status" value="1"/>
</dbReference>
<dbReference type="SUPFAM" id="SSF52402">
    <property type="entry name" value="Adenine nucleotide alpha hydrolases-like"/>
    <property type="match status" value="1"/>
</dbReference>
<dbReference type="InterPro" id="IPR004506">
    <property type="entry name" value="MnmA-like"/>
</dbReference>
<dbReference type="GO" id="GO:0103016">
    <property type="term" value="F:tRNA-uridine 2-sulfurtransferase activity"/>
    <property type="evidence" value="ECO:0007669"/>
    <property type="project" value="UniProtKB-EC"/>
</dbReference>
<keyword evidence="7" id="KW-0694">RNA-binding</keyword>
<keyword evidence="5" id="KW-0547">Nucleotide-binding</keyword>
<evidence type="ECO:0000256" key="7">
    <source>
        <dbReference type="ARBA" id="ARBA00022884"/>
    </source>
</evidence>
<dbReference type="PANTHER" id="PTHR11933:SF5">
    <property type="entry name" value="MITOCHONDRIAL TRNA-SPECIFIC 2-THIOURIDYLASE 1"/>
    <property type="match status" value="1"/>
</dbReference>
<evidence type="ECO:0000256" key="5">
    <source>
        <dbReference type="ARBA" id="ARBA00022741"/>
    </source>
</evidence>
<dbReference type="EC" id="2.8.1.13" evidence="1"/>
<feature type="non-terminal residue" evidence="10">
    <location>
        <position position="246"/>
    </location>
</feature>
<dbReference type="Pfam" id="PF03054">
    <property type="entry name" value="tRNA_Me_trans"/>
    <property type="match status" value="1"/>
</dbReference>